<organism evidence="2 3">
    <name type="scientific">Oryza rufipogon</name>
    <name type="common">Brownbeard rice</name>
    <name type="synonym">Asian wild rice</name>
    <dbReference type="NCBI Taxonomy" id="4529"/>
    <lineage>
        <taxon>Eukaryota</taxon>
        <taxon>Viridiplantae</taxon>
        <taxon>Streptophyta</taxon>
        <taxon>Embryophyta</taxon>
        <taxon>Tracheophyta</taxon>
        <taxon>Spermatophyta</taxon>
        <taxon>Magnoliopsida</taxon>
        <taxon>Liliopsida</taxon>
        <taxon>Poales</taxon>
        <taxon>Poaceae</taxon>
        <taxon>BOP clade</taxon>
        <taxon>Oryzoideae</taxon>
        <taxon>Oryzeae</taxon>
        <taxon>Oryzinae</taxon>
        <taxon>Oryza</taxon>
    </lineage>
</organism>
<accession>A0A0E0Q4X7</accession>
<evidence type="ECO:0000313" key="2">
    <source>
        <dbReference type="EnsemblPlants" id="ORUFI07G05250.1"/>
    </source>
</evidence>
<dbReference type="HOGENOM" id="CLU_2487347_0_0_1"/>
<protein>
    <submittedName>
        <fullName evidence="2">Uncharacterized protein</fullName>
    </submittedName>
</protein>
<dbReference type="EnsemblPlants" id="ORUFI07G05250.1">
    <property type="protein sequence ID" value="ORUFI07G05250.1"/>
    <property type="gene ID" value="ORUFI07G05250"/>
</dbReference>
<name>A0A0E0Q4X7_ORYRU</name>
<reference evidence="2" key="2">
    <citation type="submission" date="2015-06" db="UniProtKB">
        <authorList>
            <consortium name="EnsemblPlants"/>
        </authorList>
    </citation>
    <scope>IDENTIFICATION</scope>
</reference>
<sequence>MACDGAAVPLSSRPRARSSRHSPSSLPSEAIHGHRRFFPETAAISPPPQSMFRCHGGQGCPCASIISTKEAVAFQISLSGKLGRTLH</sequence>
<dbReference type="Proteomes" id="UP000008022">
    <property type="component" value="Unassembled WGS sequence"/>
</dbReference>
<reference evidence="3" key="1">
    <citation type="submission" date="2013-06" db="EMBL/GenBank/DDBJ databases">
        <authorList>
            <person name="Zhao Q."/>
        </authorList>
    </citation>
    <scope>NUCLEOTIDE SEQUENCE</scope>
    <source>
        <strain evidence="3">cv. W1943</strain>
    </source>
</reference>
<proteinExistence type="predicted"/>
<dbReference type="Gramene" id="ORUFI07G05250.1">
    <property type="protein sequence ID" value="ORUFI07G05250.1"/>
    <property type="gene ID" value="ORUFI07G05250"/>
</dbReference>
<keyword evidence="3" id="KW-1185">Reference proteome</keyword>
<dbReference type="AlphaFoldDB" id="A0A0E0Q4X7"/>
<evidence type="ECO:0000313" key="3">
    <source>
        <dbReference type="Proteomes" id="UP000008022"/>
    </source>
</evidence>
<feature type="region of interest" description="Disordered" evidence="1">
    <location>
        <begin position="1"/>
        <end position="32"/>
    </location>
</feature>
<evidence type="ECO:0000256" key="1">
    <source>
        <dbReference type="SAM" id="MobiDB-lite"/>
    </source>
</evidence>